<dbReference type="OrthoDB" id="6439987at2"/>
<evidence type="ECO:0000256" key="4">
    <source>
        <dbReference type="ARBA" id="ARBA00022691"/>
    </source>
</evidence>
<dbReference type="InParanoid" id="B2A0F4"/>
<reference evidence="6 7" key="1">
    <citation type="submission" date="2008-04" db="EMBL/GenBank/DDBJ databases">
        <title>Complete sequence of chromosome of Natranaerobius thermophilus JW/NM-WN-LF.</title>
        <authorList>
            <consortium name="US DOE Joint Genome Institute"/>
            <person name="Copeland A."/>
            <person name="Lucas S."/>
            <person name="Lapidus A."/>
            <person name="Glavina del Rio T."/>
            <person name="Dalin E."/>
            <person name="Tice H."/>
            <person name="Bruce D."/>
            <person name="Goodwin L."/>
            <person name="Pitluck S."/>
            <person name="Chertkov O."/>
            <person name="Brettin T."/>
            <person name="Detter J.C."/>
            <person name="Han C."/>
            <person name="Kuske C.R."/>
            <person name="Schmutz J."/>
            <person name="Larimer F."/>
            <person name="Land M."/>
            <person name="Hauser L."/>
            <person name="Kyrpides N."/>
            <person name="Lykidis A."/>
            <person name="Mesbah N.M."/>
            <person name="Wiegel J."/>
        </authorList>
    </citation>
    <scope>NUCLEOTIDE SEQUENCE [LARGE SCALE GENOMIC DNA]</scope>
    <source>
        <strain evidence="7">ATCC BAA-1301 / DSM 18059 / JW/NM-WN-LF</strain>
    </source>
</reference>
<evidence type="ECO:0000256" key="1">
    <source>
        <dbReference type="ARBA" id="ARBA00022573"/>
    </source>
</evidence>
<dbReference type="PIRSF" id="PIRSF026782">
    <property type="entry name" value="CbiD"/>
    <property type="match status" value="1"/>
</dbReference>
<dbReference type="NCBIfam" id="TIGR00312">
    <property type="entry name" value="cbiD"/>
    <property type="match status" value="1"/>
</dbReference>
<dbReference type="eggNOG" id="COG1903">
    <property type="taxonomic scope" value="Bacteria"/>
</dbReference>
<dbReference type="HAMAP" id="MF_00787">
    <property type="entry name" value="CbiD"/>
    <property type="match status" value="1"/>
</dbReference>
<dbReference type="UniPathway" id="UPA00148">
    <property type="reaction ID" value="UER00227"/>
</dbReference>
<dbReference type="GO" id="GO:0043780">
    <property type="term" value="F:cobalt-precorrin-5B C1-methyltransferase activity"/>
    <property type="evidence" value="ECO:0007669"/>
    <property type="project" value="RHEA"/>
</dbReference>
<dbReference type="PANTHER" id="PTHR35863:SF1">
    <property type="entry name" value="COBALT-PRECORRIN-5B C(1)-METHYLTRANSFERASE"/>
    <property type="match status" value="1"/>
</dbReference>
<dbReference type="Gene3D" id="3.30.2110.10">
    <property type="entry name" value="CbiD-like"/>
    <property type="match status" value="1"/>
</dbReference>
<gene>
    <name evidence="5" type="primary">cbiD</name>
    <name evidence="6" type="ordered locus">Nther_0930</name>
</gene>
<dbReference type="HOGENOM" id="CLU_041273_1_0_9"/>
<dbReference type="InterPro" id="IPR002748">
    <property type="entry name" value="CbiD"/>
</dbReference>
<dbReference type="RefSeq" id="WP_012447393.1">
    <property type="nucleotide sequence ID" value="NC_010718.1"/>
</dbReference>
<comment type="similarity">
    <text evidence="5">Belongs to the CbiD family.</text>
</comment>
<dbReference type="SUPFAM" id="SSF111342">
    <property type="entry name" value="CbiD-like"/>
    <property type="match status" value="1"/>
</dbReference>
<name>B2A0F4_NATTJ</name>
<dbReference type="GO" id="GO:0032259">
    <property type="term" value="P:methylation"/>
    <property type="evidence" value="ECO:0007669"/>
    <property type="project" value="UniProtKB-KW"/>
</dbReference>
<comment type="catalytic activity">
    <reaction evidence="5">
        <text>Co-precorrin-5B + S-adenosyl-L-methionine = Co-precorrin-6A + S-adenosyl-L-homocysteine</text>
        <dbReference type="Rhea" id="RHEA:26285"/>
        <dbReference type="ChEBI" id="CHEBI:57856"/>
        <dbReference type="ChEBI" id="CHEBI:59789"/>
        <dbReference type="ChEBI" id="CHEBI:60063"/>
        <dbReference type="ChEBI" id="CHEBI:60064"/>
        <dbReference type="EC" id="2.1.1.195"/>
    </reaction>
</comment>
<organism evidence="6 7">
    <name type="scientific">Natranaerobius thermophilus (strain ATCC BAA-1301 / DSM 18059 / JW/NM-WN-LF)</name>
    <dbReference type="NCBI Taxonomy" id="457570"/>
    <lineage>
        <taxon>Bacteria</taxon>
        <taxon>Bacillati</taxon>
        <taxon>Bacillota</taxon>
        <taxon>Clostridia</taxon>
        <taxon>Natranaerobiales</taxon>
        <taxon>Natranaerobiaceae</taxon>
        <taxon>Natranaerobius</taxon>
    </lineage>
</organism>
<dbReference type="AlphaFoldDB" id="B2A0F4"/>
<dbReference type="Proteomes" id="UP000001683">
    <property type="component" value="Chromosome"/>
</dbReference>
<dbReference type="InterPro" id="IPR036074">
    <property type="entry name" value="CbiD_sf"/>
</dbReference>
<keyword evidence="2 5" id="KW-0489">Methyltransferase</keyword>
<evidence type="ECO:0000256" key="5">
    <source>
        <dbReference type="HAMAP-Rule" id="MF_00787"/>
    </source>
</evidence>
<keyword evidence="3 5" id="KW-0808">Transferase</keyword>
<keyword evidence="4 5" id="KW-0949">S-adenosyl-L-methionine</keyword>
<proteinExistence type="inferred from homology"/>
<dbReference type="KEGG" id="nth:Nther_0930"/>
<evidence type="ECO:0000256" key="3">
    <source>
        <dbReference type="ARBA" id="ARBA00022679"/>
    </source>
</evidence>
<dbReference type="EC" id="2.1.1.195" evidence="5"/>
<dbReference type="EMBL" id="CP001034">
    <property type="protein sequence ID" value="ACB84515.1"/>
    <property type="molecule type" value="Genomic_DNA"/>
</dbReference>
<dbReference type="Pfam" id="PF01888">
    <property type="entry name" value="CbiD"/>
    <property type="match status" value="1"/>
</dbReference>
<evidence type="ECO:0000313" key="6">
    <source>
        <dbReference type="EMBL" id="ACB84515.1"/>
    </source>
</evidence>
<sequence>MTSYLSKQNSSLHQNSLKKGITTGSCATATAKAALLAEYSGEYPKEVTIITPEEKKLTIPIAAYGFRTNDKKSAWVRKDAGDDSDITHGTLIGAKVKLTKDREIVIDGGQGVGQVTKPGLPVEVGQAAINPGPKQMIVNNLREFLPKDKGVSITITVPKGEQLAEKTLNSKLGIVKGISILGTTGIVEPMSTQAMKESLKIQLPQINQLKQDTLVIVPGRSGEKIALSRGVNGDCIAIVGNYIGYMIRNAMKYDFTKILLLGHIGKLAKLSAGIFNTYSKTADARREIFVTHAALKGFSNPVIDQLWESVTAEESVNILLNHDETTGSNQGDRTLKSIAQEAEHRVSELTGPDHQVGVLLTNRPGKIIAWGNGAKDICYSKGWDVWERLS</sequence>
<keyword evidence="7" id="KW-1185">Reference proteome</keyword>
<evidence type="ECO:0000313" key="7">
    <source>
        <dbReference type="Proteomes" id="UP000001683"/>
    </source>
</evidence>
<evidence type="ECO:0000256" key="2">
    <source>
        <dbReference type="ARBA" id="ARBA00022603"/>
    </source>
</evidence>
<comment type="pathway">
    <text evidence="5">Cofactor biosynthesis; adenosylcobalamin biosynthesis; cob(II)yrinate a,c-diamide from sirohydrochlorin (anaerobic route): step 6/10.</text>
</comment>
<dbReference type="PANTHER" id="PTHR35863">
    <property type="entry name" value="COBALT-PRECORRIN-5B C(1)-METHYLTRANSFERASE"/>
    <property type="match status" value="1"/>
</dbReference>
<dbReference type="GO" id="GO:0019251">
    <property type="term" value="P:anaerobic cobalamin biosynthetic process"/>
    <property type="evidence" value="ECO:0007669"/>
    <property type="project" value="UniProtKB-UniRule"/>
</dbReference>
<reference evidence="6 7" key="2">
    <citation type="journal article" date="2011" name="J. Bacteriol.">
        <title>Complete genome sequence of the anaerobic, halophilic alkalithermophile Natranaerobius thermophilus JW/NM-WN-LF.</title>
        <authorList>
            <person name="Zhao B."/>
            <person name="Mesbah N.M."/>
            <person name="Dalin E."/>
            <person name="Goodwin L."/>
            <person name="Nolan M."/>
            <person name="Pitluck S."/>
            <person name="Chertkov O."/>
            <person name="Brettin T.S."/>
            <person name="Han J."/>
            <person name="Larimer F.W."/>
            <person name="Land M.L."/>
            <person name="Hauser L."/>
            <person name="Kyrpides N."/>
            <person name="Wiegel J."/>
        </authorList>
    </citation>
    <scope>NUCLEOTIDE SEQUENCE [LARGE SCALE GENOMIC DNA]</scope>
    <source>
        <strain evidence="7">ATCC BAA-1301 / DSM 18059 / JW/NM-WN-LF</strain>
    </source>
</reference>
<keyword evidence="1 5" id="KW-0169">Cobalamin biosynthesis</keyword>
<protein>
    <recommendedName>
        <fullName evidence="5">Cobalt-precorrin-5B C(1)-methyltransferase</fullName>
        <ecNumber evidence="5">2.1.1.195</ecNumber>
    </recommendedName>
    <alternativeName>
        <fullName evidence="5">Cobalt-precorrin-6A synthase</fullName>
    </alternativeName>
</protein>
<dbReference type="STRING" id="457570.Nther_0930"/>
<accession>B2A0F4</accession>
<comment type="function">
    <text evidence="5">Catalyzes the methylation of C-1 in cobalt-precorrin-5B to form cobalt-precorrin-6A.</text>
</comment>